<evidence type="ECO:0000313" key="2">
    <source>
        <dbReference type="Proteomes" id="UP000053750"/>
    </source>
</evidence>
<evidence type="ECO:0000313" key="1">
    <source>
        <dbReference type="EMBL" id="EXX87677.1"/>
    </source>
</evidence>
<dbReference type="GO" id="GO:0016811">
    <property type="term" value="F:hydrolase activity, acting on carbon-nitrogen (but not peptide) bonds, in linear amides"/>
    <property type="evidence" value="ECO:0007669"/>
    <property type="project" value="TreeGrafter"/>
</dbReference>
<organism evidence="1 2">
    <name type="scientific">Paenibacillus darwinianus</name>
    <dbReference type="NCBI Taxonomy" id="1380763"/>
    <lineage>
        <taxon>Bacteria</taxon>
        <taxon>Bacillati</taxon>
        <taxon>Bacillota</taxon>
        <taxon>Bacilli</taxon>
        <taxon>Bacillales</taxon>
        <taxon>Paenibacillaceae</taxon>
        <taxon>Paenibacillus</taxon>
    </lineage>
</organism>
<dbReference type="PANTHER" id="PTHR12993">
    <property type="entry name" value="N-ACETYLGLUCOSAMINYL-PHOSPHATIDYLINOSITOL DE-N-ACETYLASE-RELATED"/>
    <property type="match status" value="1"/>
</dbReference>
<dbReference type="OrthoDB" id="9790023at2"/>
<accession>A0A9W5W7C0</accession>
<gene>
    <name evidence="1" type="ORF">BG53_03595</name>
</gene>
<dbReference type="InterPro" id="IPR003737">
    <property type="entry name" value="GlcNAc_PI_deacetylase-related"/>
</dbReference>
<dbReference type="InterPro" id="IPR024078">
    <property type="entry name" value="LmbE-like_dom_sf"/>
</dbReference>
<dbReference type="AlphaFoldDB" id="A0A9W5W7C0"/>
<comment type="caution">
    <text evidence="1">The sequence shown here is derived from an EMBL/GenBank/DDBJ whole genome shotgun (WGS) entry which is preliminary data.</text>
</comment>
<keyword evidence="2" id="KW-1185">Reference proteome</keyword>
<dbReference type="Proteomes" id="UP000053750">
    <property type="component" value="Unassembled WGS sequence"/>
</dbReference>
<sequence length="232" mass="25676">MDARTGFVYAHPDDESFLSAALIRSLADRGREPVLLLATRGDAGQNNGDYRALNRRELGELREREMAEAAKILGLAGVEYLGYPDGKLKEAEREAFVSGVAAFINRHWLDTVFTFPEDGGNFHPDHRAISDAVTTAVTGGRCPSVEKLFVVFSDTLAAGGVRTVLSVDVLPLWEVKRAALQAHSSQIEAIKRYFGDLHECPDNRRYESFALRWMNGQDWPETGDTALFGIFA</sequence>
<dbReference type="PANTHER" id="PTHR12993:SF11">
    <property type="entry name" value="N-ACETYLGLUCOSAMINYL-PHOSPHATIDYLINOSITOL DE-N-ACETYLASE"/>
    <property type="match status" value="1"/>
</dbReference>
<name>A0A9W5W7C0_9BACL</name>
<dbReference type="RefSeq" id="WP_036579484.1">
    <property type="nucleotide sequence ID" value="NZ_KK082127.1"/>
</dbReference>
<proteinExistence type="predicted"/>
<dbReference type="SUPFAM" id="SSF102588">
    <property type="entry name" value="LmbE-like"/>
    <property type="match status" value="1"/>
</dbReference>
<dbReference type="Pfam" id="PF02585">
    <property type="entry name" value="PIG-L"/>
    <property type="match status" value="1"/>
</dbReference>
<dbReference type="EMBL" id="JFHU01000148">
    <property type="protein sequence ID" value="EXX87677.1"/>
    <property type="molecule type" value="Genomic_DNA"/>
</dbReference>
<dbReference type="Gene3D" id="3.40.50.10320">
    <property type="entry name" value="LmbE-like"/>
    <property type="match status" value="1"/>
</dbReference>
<protein>
    <submittedName>
        <fullName evidence="1">GlcNAc-PI de-N-acetylase</fullName>
    </submittedName>
</protein>
<reference evidence="1 2" key="1">
    <citation type="submission" date="2014-02" db="EMBL/GenBank/DDBJ databases">
        <title>Genome sequence of Paenibacillus darwinianus reveals adaptive mechanisms for survival in Antarctic soils.</title>
        <authorList>
            <person name="Dsouza M."/>
            <person name="Taylor M.W."/>
            <person name="Turner S.J."/>
            <person name="Aislabie J."/>
        </authorList>
    </citation>
    <scope>NUCLEOTIDE SEQUENCE [LARGE SCALE GENOMIC DNA]</scope>
    <source>
        <strain evidence="1 2">CE1</strain>
    </source>
</reference>